<dbReference type="PANTHER" id="PTHR43816">
    <property type="entry name" value="NICOTINAMIDE PHOSPHORIBOSYLTRANSFERASE"/>
    <property type="match status" value="1"/>
</dbReference>
<protein>
    <recommendedName>
        <fullName evidence="7">Nicotinamide phosphoribosyltransferase</fullName>
        <ecNumber evidence="6">2.4.2.12</ecNumber>
    </recommendedName>
</protein>
<dbReference type="Gene3D" id="3.20.20.70">
    <property type="entry name" value="Aldolase class I"/>
    <property type="match status" value="1"/>
</dbReference>
<organism evidence="9 10">
    <name type="scientific">Cymbomonas tetramitiformis</name>
    <dbReference type="NCBI Taxonomy" id="36881"/>
    <lineage>
        <taxon>Eukaryota</taxon>
        <taxon>Viridiplantae</taxon>
        <taxon>Chlorophyta</taxon>
        <taxon>Pyramimonadophyceae</taxon>
        <taxon>Pyramimonadales</taxon>
        <taxon>Pyramimonadaceae</taxon>
        <taxon>Cymbomonas</taxon>
    </lineage>
</organism>
<feature type="non-terminal residue" evidence="9">
    <location>
        <position position="229"/>
    </location>
</feature>
<feature type="non-terminal residue" evidence="9">
    <location>
        <position position="1"/>
    </location>
</feature>
<evidence type="ECO:0000256" key="1">
    <source>
        <dbReference type="ARBA" id="ARBA00010897"/>
    </source>
</evidence>
<evidence type="ECO:0000256" key="2">
    <source>
        <dbReference type="ARBA" id="ARBA00022642"/>
    </source>
</evidence>
<comment type="pathway">
    <text evidence="5">Cofactor biosynthesis; NAD(+) biosynthesis; nicotinamide D-ribonucleotide from 5-phospho-alpha-D-ribose 1-diphosphate and nicotinamide: step 1/1.</text>
</comment>
<evidence type="ECO:0000259" key="8">
    <source>
        <dbReference type="Pfam" id="PF04095"/>
    </source>
</evidence>
<evidence type="ECO:0000313" key="10">
    <source>
        <dbReference type="Proteomes" id="UP001190700"/>
    </source>
</evidence>
<accession>A0AAE0GWL4</accession>
<dbReference type="PANTHER" id="PTHR43816:SF1">
    <property type="entry name" value="NICOTINAMIDE PHOSPHORIBOSYLTRANSFERASE"/>
    <property type="match status" value="1"/>
</dbReference>
<dbReference type="Proteomes" id="UP001190700">
    <property type="component" value="Unassembled WGS sequence"/>
</dbReference>
<reference evidence="9 10" key="1">
    <citation type="journal article" date="2015" name="Genome Biol. Evol.">
        <title>Comparative Genomics of a Bacterivorous Green Alga Reveals Evolutionary Causalities and Consequences of Phago-Mixotrophic Mode of Nutrition.</title>
        <authorList>
            <person name="Burns J.A."/>
            <person name="Paasch A."/>
            <person name="Narechania A."/>
            <person name="Kim E."/>
        </authorList>
    </citation>
    <scope>NUCLEOTIDE SEQUENCE [LARGE SCALE GENOMIC DNA]</scope>
    <source>
        <strain evidence="9 10">PLY_AMNH</strain>
    </source>
</reference>
<proteinExistence type="inferred from homology"/>
<sequence>DIIEEAFEKTVDEGKTSPLIGSRLHDFGFRGCTCVEQSVLGGVAHLLNFDGTDTMSAAFYAQFKLNGGTPVGQSIPATEHSVMTSWRTEQAAIENMIEHFGEGLFACVMDSYDYSAALREVLPVIREKKLGKGGFMVLRPDSGDPVEAVLEGLRVLAPPCAIVEYYRAVLALSCRAFIVRRALESLHRAACPGEPSPCGGPWRAFTVRRALESLHRAACPGEPSPCGVP</sequence>
<comment type="caution">
    <text evidence="9">The sequence shown here is derived from an EMBL/GenBank/DDBJ whole genome shotgun (WGS) entry which is preliminary data.</text>
</comment>
<keyword evidence="2" id="KW-0662">Pyridine nucleotide biosynthesis</keyword>
<dbReference type="SUPFAM" id="SSF51690">
    <property type="entry name" value="Nicotinate/Quinolinate PRTase C-terminal domain-like"/>
    <property type="match status" value="1"/>
</dbReference>
<keyword evidence="10" id="KW-1185">Reference proteome</keyword>
<feature type="domain" description="Nicotinate/nicotinamide phosphoribosyltransferase" evidence="8">
    <location>
        <begin position="23"/>
        <end position="149"/>
    </location>
</feature>
<evidence type="ECO:0000256" key="3">
    <source>
        <dbReference type="ARBA" id="ARBA00022676"/>
    </source>
</evidence>
<dbReference type="InterPro" id="IPR016471">
    <property type="entry name" value="Nicotinamide_PRibTrfase"/>
</dbReference>
<dbReference type="EMBL" id="LGRX02001699">
    <property type="protein sequence ID" value="KAK3285682.1"/>
    <property type="molecule type" value="Genomic_DNA"/>
</dbReference>
<gene>
    <name evidence="9" type="ORF">CYMTET_6723</name>
</gene>
<evidence type="ECO:0000313" key="9">
    <source>
        <dbReference type="EMBL" id="KAK3285682.1"/>
    </source>
</evidence>
<dbReference type="InterPro" id="IPR013785">
    <property type="entry name" value="Aldolase_TIM"/>
</dbReference>
<dbReference type="EC" id="2.4.2.12" evidence="6"/>
<keyword evidence="4" id="KW-0808">Transferase</keyword>
<dbReference type="GO" id="GO:0009435">
    <property type="term" value="P:NAD+ biosynthetic process"/>
    <property type="evidence" value="ECO:0007669"/>
    <property type="project" value="InterPro"/>
</dbReference>
<evidence type="ECO:0000256" key="6">
    <source>
        <dbReference type="ARBA" id="ARBA00035024"/>
    </source>
</evidence>
<dbReference type="InterPro" id="IPR036068">
    <property type="entry name" value="Nicotinate_pribotase-like_C"/>
</dbReference>
<dbReference type="AlphaFoldDB" id="A0AAE0GWL4"/>
<dbReference type="Pfam" id="PF04095">
    <property type="entry name" value="NAPRTase"/>
    <property type="match status" value="1"/>
</dbReference>
<dbReference type="InterPro" id="IPR041525">
    <property type="entry name" value="N/Namide_PRibTrfase"/>
</dbReference>
<evidence type="ECO:0000256" key="4">
    <source>
        <dbReference type="ARBA" id="ARBA00022679"/>
    </source>
</evidence>
<keyword evidence="3" id="KW-0328">Glycosyltransferase</keyword>
<dbReference type="GO" id="GO:0047280">
    <property type="term" value="F:nicotinamide phosphoribosyltransferase activity"/>
    <property type="evidence" value="ECO:0007669"/>
    <property type="project" value="UniProtKB-EC"/>
</dbReference>
<evidence type="ECO:0000256" key="7">
    <source>
        <dbReference type="ARBA" id="ARBA00035036"/>
    </source>
</evidence>
<name>A0AAE0GWL4_9CHLO</name>
<comment type="similarity">
    <text evidence="1">Belongs to the NAPRTase family.</text>
</comment>
<evidence type="ECO:0000256" key="5">
    <source>
        <dbReference type="ARBA" id="ARBA00035007"/>
    </source>
</evidence>